<dbReference type="RefSeq" id="XP_016761287.1">
    <property type="nucleotide sequence ID" value="XM_016907700.2"/>
</dbReference>
<feature type="compositionally biased region" description="Polar residues" evidence="1">
    <location>
        <begin position="91"/>
        <end position="105"/>
    </location>
</feature>
<name>M3BYM2_SPHMS</name>
<feature type="compositionally biased region" description="Polar residues" evidence="1">
    <location>
        <begin position="28"/>
        <end position="48"/>
    </location>
</feature>
<feature type="compositionally biased region" description="Polar residues" evidence="1">
    <location>
        <begin position="57"/>
        <end position="66"/>
    </location>
</feature>
<feature type="region of interest" description="Disordered" evidence="1">
    <location>
        <begin position="91"/>
        <end position="120"/>
    </location>
</feature>
<keyword evidence="3" id="KW-1185">Reference proteome</keyword>
<organism evidence="2 3">
    <name type="scientific">Sphaerulina musiva (strain SO2202)</name>
    <name type="common">Poplar stem canker fungus</name>
    <name type="synonym">Septoria musiva</name>
    <dbReference type="NCBI Taxonomy" id="692275"/>
    <lineage>
        <taxon>Eukaryota</taxon>
        <taxon>Fungi</taxon>
        <taxon>Dikarya</taxon>
        <taxon>Ascomycota</taxon>
        <taxon>Pezizomycotina</taxon>
        <taxon>Dothideomycetes</taxon>
        <taxon>Dothideomycetidae</taxon>
        <taxon>Mycosphaerellales</taxon>
        <taxon>Mycosphaerellaceae</taxon>
        <taxon>Sphaerulina</taxon>
    </lineage>
</organism>
<feature type="non-terminal residue" evidence="2">
    <location>
        <position position="120"/>
    </location>
</feature>
<protein>
    <submittedName>
        <fullName evidence="2">Uncharacterized protein</fullName>
    </submittedName>
</protein>
<evidence type="ECO:0000256" key="1">
    <source>
        <dbReference type="SAM" id="MobiDB-lite"/>
    </source>
</evidence>
<proteinExistence type="predicted"/>
<evidence type="ECO:0000313" key="2">
    <source>
        <dbReference type="EMBL" id="EMF13166.1"/>
    </source>
</evidence>
<evidence type="ECO:0000313" key="3">
    <source>
        <dbReference type="Proteomes" id="UP000016931"/>
    </source>
</evidence>
<feature type="compositionally biased region" description="Basic and acidic residues" evidence="1">
    <location>
        <begin position="109"/>
        <end position="120"/>
    </location>
</feature>
<reference evidence="2 3" key="1">
    <citation type="journal article" date="2012" name="PLoS Pathog.">
        <title>Diverse lifestyles and strategies of plant pathogenesis encoded in the genomes of eighteen Dothideomycetes fungi.</title>
        <authorList>
            <person name="Ohm R.A."/>
            <person name="Feau N."/>
            <person name="Henrissat B."/>
            <person name="Schoch C.L."/>
            <person name="Horwitz B.A."/>
            <person name="Barry K.W."/>
            <person name="Condon B.J."/>
            <person name="Copeland A.C."/>
            <person name="Dhillon B."/>
            <person name="Glaser F."/>
            <person name="Hesse C.N."/>
            <person name="Kosti I."/>
            <person name="LaButti K."/>
            <person name="Lindquist E.A."/>
            <person name="Lucas S."/>
            <person name="Salamov A.A."/>
            <person name="Bradshaw R.E."/>
            <person name="Ciuffetti L."/>
            <person name="Hamelin R.C."/>
            <person name="Kema G.H.J."/>
            <person name="Lawrence C."/>
            <person name="Scott J.A."/>
            <person name="Spatafora J.W."/>
            <person name="Turgeon B.G."/>
            <person name="de Wit P.J.G.M."/>
            <person name="Zhong S."/>
            <person name="Goodwin S.B."/>
            <person name="Grigoriev I.V."/>
        </authorList>
    </citation>
    <scope>NUCLEOTIDE SEQUENCE [LARGE SCALE GENOMIC DNA]</scope>
    <source>
        <strain evidence="2 3">SO2202</strain>
    </source>
</reference>
<dbReference type="Proteomes" id="UP000016931">
    <property type="component" value="Unassembled WGS sequence"/>
</dbReference>
<dbReference type="EMBL" id="KB456263">
    <property type="protein sequence ID" value="EMF13166.1"/>
    <property type="molecule type" value="Genomic_DNA"/>
</dbReference>
<dbReference type="HOGENOM" id="CLU_2055376_0_0_1"/>
<feature type="non-terminal residue" evidence="2">
    <location>
        <position position="1"/>
    </location>
</feature>
<accession>M3BYM2</accession>
<feature type="region of interest" description="Disordered" evidence="1">
    <location>
        <begin position="1"/>
        <end position="73"/>
    </location>
</feature>
<sequence length="120" mass="12726">LNDAFASDDTVPRILPKSIYRMPERPSATPSRATSAPPSGVSSPSTDATHVRRTSDESMSAQSPGRSPNGRAYAPMAAAFVRVAREVQMVNSAPNQLNRESSGSSRPGLEAELRLFDGPA</sequence>
<gene>
    <name evidence="2" type="ORF">SEPMUDRAFT_15686</name>
</gene>
<dbReference type="AlphaFoldDB" id="M3BYM2"/>
<dbReference type="GeneID" id="27904837"/>